<keyword evidence="2" id="KW-1185">Reference proteome</keyword>
<evidence type="ECO:0000313" key="2">
    <source>
        <dbReference type="Proteomes" id="UP000540787"/>
    </source>
</evidence>
<dbReference type="EMBL" id="JACHBX010000001">
    <property type="protein sequence ID" value="MBB6131914.1"/>
    <property type="molecule type" value="Genomic_DNA"/>
</dbReference>
<proteinExistence type="predicted"/>
<accession>A0A7W9WVB2</accession>
<comment type="caution">
    <text evidence="1">The sequence shown here is derived from an EMBL/GenBank/DDBJ whole genome shotgun (WGS) entry which is preliminary data.</text>
</comment>
<name>A0A7W9WVB2_9BURK</name>
<protein>
    <submittedName>
        <fullName evidence="1">Uncharacterized protein</fullName>
    </submittedName>
</protein>
<evidence type="ECO:0000313" key="1">
    <source>
        <dbReference type="EMBL" id="MBB6131914.1"/>
    </source>
</evidence>
<sequence length="208" mass="22981">MSDTEKISKEVRILAAMAYGEASHNDVAEEIGAIAYVLVRQRNARGHSDMSTFVTSDKTFSFVVNDGNARYKKFTNASEAEIAKDAGMSAALDAAKKALANEGTDFSNGGYFWDGADIKSNYKNHFKVKHGIQFSDPAHNIYDIKESTKLVIINKTIVKKKKGKVISSETVEVARYDHIYVSTAAYGGTIFWKHNPAYMEATGAKEYK</sequence>
<dbReference type="AlphaFoldDB" id="A0A7W9WVB2"/>
<organism evidence="1 2">
    <name type="scientific">Massilia aurea</name>
    <dbReference type="NCBI Taxonomy" id="373040"/>
    <lineage>
        <taxon>Bacteria</taxon>
        <taxon>Pseudomonadati</taxon>
        <taxon>Pseudomonadota</taxon>
        <taxon>Betaproteobacteria</taxon>
        <taxon>Burkholderiales</taxon>
        <taxon>Oxalobacteraceae</taxon>
        <taxon>Telluria group</taxon>
        <taxon>Massilia</taxon>
    </lineage>
</organism>
<gene>
    <name evidence="1" type="ORF">HD842_000025</name>
</gene>
<dbReference type="Proteomes" id="UP000540787">
    <property type="component" value="Unassembled WGS sequence"/>
</dbReference>
<reference evidence="1 2" key="1">
    <citation type="submission" date="2020-08" db="EMBL/GenBank/DDBJ databases">
        <title>The Agave Microbiome: Exploring the role of microbial communities in plant adaptations to desert environments.</title>
        <authorList>
            <person name="Partida-Martinez L.P."/>
        </authorList>
    </citation>
    <scope>NUCLEOTIDE SEQUENCE [LARGE SCALE GENOMIC DNA]</scope>
    <source>
        <strain evidence="1 2">AT3.2</strain>
    </source>
</reference>
<dbReference type="RefSeq" id="WP_183549333.1">
    <property type="nucleotide sequence ID" value="NZ_JACHBX010000001.1"/>
</dbReference>